<dbReference type="Pfam" id="PF03572">
    <property type="entry name" value="Peptidase_S41"/>
    <property type="match status" value="1"/>
</dbReference>
<dbReference type="InterPro" id="IPR005151">
    <property type="entry name" value="Tail-specific_protease"/>
</dbReference>
<dbReference type="PANTHER" id="PTHR32060">
    <property type="entry name" value="TAIL-SPECIFIC PROTEASE"/>
    <property type="match status" value="1"/>
</dbReference>
<dbReference type="RefSeq" id="WP_267541218.1">
    <property type="nucleotide sequence ID" value="NZ_JAPNKA010000001.1"/>
</dbReference>
<feature type="domain" description="Tail specific protease" evidence="1">
    <location>
        <begin position="304"/>
        <end position="465"/>
    </location>
</feature>
<keyword evidence="3" id="KW-1185">Reference proteome</keyword>
<gene>
    <name evidence="2" type="ORF">OV287_50240</name>
</gene>
<accession>A0ABT4AP82</accession>
<sequence length="549" mass="61001">MGSTSEVLFSQRIPLEDVRRLPIFESREEKILLASQMEVLLDKFYVHLPLKENMLGVRPVQQARLLQANVELYPDDYSFMAALLQLSTGLRDFHTMVDLPEPWSRFTAFLPFQLHEYFDGAGAPHYLVGEVSPGADLGGDFVSGVEVTHWNGEPMAHKVKRLGRMTAGSNHQARCRRALESLTQRILKYGLPPDEDFVFLSYLGKRGPTDIKLPWLVREAPLPGQSAASSATTTGLNEHSIQLQRLRKELFCPDRVLQEQKISELREQNSPSATWSLLERTLQTDSLYPESLSFRVVETPSGTFGYLHIANFMVSDVDGFVREVERIVRMLPQTGLIIDVRGNPGGAIPAGERILQFFTSARIEPEPVSLRCTDFTRKLSESGEGWAPWRPSLRLGVVTGELFSQGFPLTPVEQANSTGQIYKGPVVLVCDALSYSATDFFIAGFKDHNIGKLIGVDSQTGAGGASMYWHQKLVSDWHDVPGSPLKPLARGAAMRVALLRSTRVGVKRGLPVEGLGAEIDIRYRYTRDDVLHGNVDLMNRAGQVLVSGA</sequence>
<evidence type="ECO:0000313" key="3">
    <source>
        <dbReference type="Proteomes" id="UP001207654"/>
    </source>
</evidence>
<dbReference type="Proteomes" id="UP001207654">
    <property type="component" value="Unassembled WGS sequence"/>
</dbReference>
<dbReference type="EMBL" id="JAPNKA010000001">
    <property type="protein sequence ID" value="MCY1082659.1"/>
    <property type="molecule type" value="Genomic_DNA"/>
</dbReference>
<proteinExistence type="predicted"/>
<comment type="caution">
    <text evidence="2">The sequence shown here is derived from an EMBL/GenBank/DDBJ whole genome shotgun (WGS) entry which is preliminary data.</text>
</comment>
<dbReference type="InterPro" id="IPR029045">
    <property type="entry name" value="ClpP/crotonase-like_dom_sf"/>
</dbReference>
<organism evidence="2 3">
    <name type="scientific">Archangium lansingense</name>
    <dbReference type="NCBI Taxonomy" id="2995310"/>
    <lineage>
        <taxon>Bacteria</taxon>
        <taxon>Pseudomonadati</taxon>
        <taxon>Myxococcota</taxon>
        <taxon>Myxococcia</taxon>
        <taxon>Myxococcales</taxon>
        <taxon>Cystobacterineae</taxon>
        <taxon>Archangiaceae</taxon>
        <taxon>Archangium</taxon>
    </lineage>
</organism>
<name>A0ABT4AP82_9BACT</name>
<evidence type="ECO:0000313" key="2">
    <source>
        <dbReference type="EMBL" id="MCY1082659.1"/>
    </source>
</evidence>
<reference evidence="2 3" key="1">
    <citation type="submission" date="2022-11" db="EMBL/GenBank/DDBJ databases">
        <title>Minimal conservation of predation-associated metabolite biosynthetic gene clusters underscores biosynthetic potential of Myxococcota including descriptions for ten novel species: Archangium lansinium sp. nov., Myxococcus landrumus sp. nov., Nannocystis bai.</title>
        <authorList>
            <person name="Ahearne A."/>
            <person name="Stevens C."/>
            <person name="Phillips K."/>
        </authorList>
    </citation>
    <scope>NUCLEOTIDE SEQUENCE [LARGE SCALE GENOMIC DNA]</scope>
    <source>
        <strain evidence="2 3">MIWBW</strain>
    </source>
</reference>
<evidence type="ECO:0000259" key="1">
    <source>
        <dbReference type="Pfam" id="PF03572"/>
    </source>
</evidence>
<protein>
    <submittedName>
        <fullName evidence="2">S41 family peptidase</fullName>
    </submittedName>
</protein>
<dbReference type="SUPFAM" id="SSF52096">
    <property type="entry name" value="ClpP/crotonase"/>
    <property type="match status" value="1"/>
</dbReference>
<dbReference type="Gene3D" id="3.90.226.10">
    <property type="entry name" value="2-enoyl-CoA Hydratase, Chain A, domain 1"/>
    <property type="match status" value="1"/>
</dbReference>
<dbReference type="PANTHER" id="PTHR32060:SF30">
    <property type="entry name" value="CARBOXY-TERMINAL PROCESSING PROTEASE CTPA"/>
    <property type="match status" value="1"/>
</dbReference>